<dbReference type="AlphaFoldDB" id="A0A2P2NLN6"/>
<proteinExistence type="predicted"/>
<protein>
    <submittedName>
        <fullName evidence="1">Uncharacterized protein</fullName>
    </submittedName>
</protein>
<evidence type="ECO:0000313" key="1">
    <source>
        <dbReference type="EMBL" id="MBX43388.1"/>
    </source>
</evidence>
<dbReference type="EMBL" id="GGEC01062904">
    <property type="protein sequence ID" value="MBX43388.1"/>
    <property type="molecule type" value="Transcribed_RNA"/>
</dbReference>
<reference evidence="1" key="1">
    <citation type="submission" date="2018-02" db="EMBL/GenBank/DDBJ databases">
        <title>Rhizophora mucronata_Transcriptome.</title>
        <authorList>
            <person name="Meera S.P."/>
            <person name="Sreeshan A."/>
            <person name="Augustine A."/>
        </authorList>
    </citation>
    <scope>NUCLEOTIDE SEQUENCE</scope>
    <source>
        <tissue evidence="1">Leaf</tissue>
    </source>
</reference>
<name>A0A2P2NLN6_RHIMU</name>
<sequence length="26" mass="2998">MTLKTKVSNFVMQRLSKNNKSRVSLS</sequence>
<organism evidence="1">
    <name type="scientific">Rhizophora mucronata</name>
    <name type="common">Asiatic mangrove</name>
    <dbReference type="NCBI Taxonomy" id="61149"/>
    <lineage>
        <taxon>Eukaryota</taxon>
        <taxon>Viridiplantae</taxon>
        <taxon>Streptophyta</taxon>
        <taxon>Embryophyta</taxon>
        <taxon>Tracheophyta</taxon>
        <taxon>Spermatophyta</taxon>
        <taxon>Magnoliopsida</taxon>
        <taxon>eudicotyledons</taxon>
        <taxon>Gunneridae</taxon>
        <taxon>Pentapetalae</taxon>
        <taxon>rosids</taxon>
        <taxon>fabids</taxon>
        <taxon>Malpighiales</taxon>
        <taxon>Rhizophoraceae</taxon>
        <taxon>Rhizophora</taxon>
    </lineage>
</organism>
<accession>A0A2P2NLN6</accession>